<feature type="compositionally biased region" description="Basic and acidic residues" evidence="10">
    <location>
        <begin position="50"/>
        <end position="65"/>
    </location>
</feature>
<evidence type="ECO:0000313" key="13">
    <source>
        <dbReference type="EMBL" id="KAG6416693.1"/>
    </source>
</evidence>
<feature type="coiled-coil region" evidence="9">
    <location>
        <begin position="460"/>
        <end position="487"/>
    </location>
</feature>
<dbReference type="GO" id="GO:0009011">
    <property type="term" value="F:alpha-1,4-glucan glucosyltransferase (ADP-glucose donor) activity"/>
    <property type="evidence" value="ECO:0007669"/>
    <property type="project" value="UniProtKB-EC"/>
</dbReference>
<keyword evidence="14" id="KW-1185">Reference proteome</keyword>
<evidence type="ECO:0000259" key="12">
    <source>
        <dbReference type="Pfam" id="PF08323"/>
    </source>
</evidence>
<feature type="region of interest" description="Disordered" evidence="10">
    <location>
        <begin position="1"/>
        <end position="97"/>
    </location>
</feature>
<comment type="pathway">
    <text evidence="2">Glycan biosynthesis; starch biosynthesis.</text>
</comment>
<accession>A0A8X8XMX4</accession>
<evidence type="ECO:0000259" key="11">
    <source>
        <dbReference type="Pfam" id="PF00534"/>
    </source>
</evidence>
<feature type="compositionally biased region" description="Basic and acidic residues" evidence="10">
    <location>
        <begin position="1"/>
        <end position="22"/>
    </location>
</feature>
<evidence type="ECO:0000256" key="1">
    <source>
        <dbReference type="ARBA" id="ARBA00001478"/>
    </source>
</evidence>
<dbReference type="AlphaFoldDB" id="A0A8X8XMX4"/>
<reference evidence="13" key="2">
    <citation type="submission" date="2020-08" db="EMBL/GenBank/DDBJ databases">
        <title>Plant Genome Project.</title>
        <authorList>
            <person name="Zhang R.-G."/>
        </authorList>
    </citation>
    <scope>NUCLEOTIDE SEQUENCE</scope>
    <source>
        <strain evidence="13">Huo1</strain>
        <tissue evidence="13">Leaf</tissue>
    </source>
</reference>
<evidence type="ECO:0000256" key="10">
    <source>
        <dbReference type="SAM" id="MobiDB-lite"/>
    </source>
</evidence>
<dbReference type="Proteomes" id="UP000298416">
    <property type="component" value="Unassembled WGS sequence"/>
</dbReference>
<feature type="compositionally biased region" description="Low complexity" evidence="10">
    <location>
        <begin position="76"/>
        <end position="88"/>
    </location>
</feature>
<dbReference type="CDD" id="cd03791">
    <property type="entry name" value="GT5_Glycogen_synthase_DULL1-like"/>
    <property type="match status" value="1"/>
</dbReference>
<evidence type="ECO:0000256" key="5">
    <source>
        <dbReference type="ARBA" id="ARBA00022676"/>
    </source>
</evidence>
<comment type="caution">
    <text evidence="13">The sequence shown here is derived from an EMBL/GenBank/DDBJ whole genome shotgun (WGS) entry which is preliminary data.</text>
</comment>
<feature type="domain" description="Starch synthase catalytic" evidence="12">
    <location>
        <begin position="565"/>
        <end position="805"/>
    </location>
</feature>
<dbReference type="Pfam" id="PF00534">
    <property type="entry name" value="Glycos_transf_1"/>
    <property type="match status" value="1"/>
</dbReference>
<evidence type="ECO:0000256" key="7">
    <source>
        <dbReference type="ARBA" id="ARBA00022922"/>
    </source>
</evidence>
<feature type="domain" description="Glycosyl transferase family 1" evidence="11">
    <location>
        <begin position="859"/>
        <end position="1016"/>
    </location>
</feature>
<dbReference type="NCBIfam" id="NF001905">
    <property type="entry name" value="PRK00654.2-4"/>
    <property type="match status" value="1"/>
</dbReference>
<comment type="catalytic activity">
    <reaction evidence="1">
        <text>[(1-&gt;4)-alpha-D-glucosyl](n) + ADP-alpha-D-glucose = [(1-&gt;4)-alpha-D-glucosyl](n+1) + ADP + H(+)</text>
        <dbReference type="Rhea" id="RHEA:18189"/>
        <dbReference type="Rhea" id="RHEA-COMP:9584"/>
        <dbReference type="Rhea" id="RHEA-COMP:9587"/>
        <dbReference type="ChEBI" id="CHEBI:15378"/>
        <dbReference type="ChEBI" id="CHEBI:15444"/>
        <dbReference type="ChEBI" id="CHEBI:57498"/>
        <dbReference type="ChEBI" id="CHEBI:456216"/>
        <dbReference type="EC" id="2.4.1.21"/>
    </reaction>
</comment>
<proteinExistence type="inferred from homology"/>
<protein>
    <recommendedName>
        <fullName evidence="4">starch synthase</fullName>
        <ecNumber evidence="4">2.4.1.21</ecNumber>
    </recommendedName>
</protein>
<name>A0A8X8XMX4_SALSN</name>
<organism evidence="13">
    <name type="scientific">Salvia splendens</name>
    <name type="common">Scarlet sage</name>
    <dbReference type="NCBI Taxonomy" id="180675"/>
    <lineage>
        <taxon>Eukaryota</taxon>
        <taxon>Viridiplantae</taxon>
        <taxon>Streptophyta</taxon>
        <taxon>Embryophyta</taxon>
        <taxon>Tracheophyta</taxon>
        <taxon>Spermatophyta</taxon>
        <taxon>Magnoliopsida</taxon>
        <taxon>eudicotyledons</taxon>
        <taxon>Gunneridae</taxon>
        <taxon>Pentapetalae</taxon>
        <taxon>asterids</taxon>
        <taxon>lamiids</taxon>
        <taxon>Lamiales</taxon>
        <taxon>Lamiaceae</taxon>
        <taxon>Nepetoideae</taxon>
        <taxon>Mentheae</taxon>
        <taxon>Salviinae</taxon>
        <taxon>Salvia</taxon>
        <taxon>Salvia subgen. Calosphace</taxon>
        <taxon>core Calosphace</taxon>
    </lineage>
</organism>
<dbReference type="Pfam" id="PF08323">
    <property type="entry name" value="Glyco_transf_5"/>
    <property type="match status" value="1"/>
</dbReference>
<dbReference type="InterPro" id="IPR001296">
    <property type="entry name" value="Glyco_trans_1"/>
</dbReference>
<gene>
    <name evidence="13" type="ORF">SASPL_124129</name>
</gene>
<dbReference type="Gene3D" id="3.40.50.2000">
    <property type="entry name" value="Glycogen Phosphorylase B"/>
    <property type="match status" value="2"/>
</dbReference>
<dbReference type="NCBIfam" id="TIGR02095">
    <property type="entry name" value="glgA"/>
    <property type="match status" value="1"/>
</dbReference>
<keyword evidence="6" id="KW-0808">Transferase</keyword>
<dbReference type="FunFam" id="3.40.50.2000:FF:000260">
    <property type="entry name" value="Starch synthase, chloroplastic/amyloplastic"/>
    <property type="match status" value="1"/>
</dbReference>
<dbReference type="GO" id="GO:0004373">
    <property type="term" value="F:alpha-1,4-glucan glucosyltransferase (UDP-glucose donor) activity"/>
    <property type="evidence" value="ECO:0007669"/>
    <property type="project" value="InterPro"/>
</dbReference>
<keyword evidence="5" id="KW-0328">Glycosyltransferase</keyword>
<evidence type="ECO:0000256" key="3">
    <source>
        <dbReference type="ARBA" id="ARBA00010281"/>
    </source>
</evidence>
<keyword evidence="9" id="KW-0175">Coiled coil</keyword>
<evidence type="ECO:0000313" key="14">
    <source>
        <dbReference type="Proteomes" id="UP000298416"/>
    </source>
</evidence>
<feature type="coiled-coil region" evidence="9">
    <location>
        <begin position="196"/>
        <end position="412"/>
    </location>
</feature>
<sequence length="1059" mass="120906">MSRQRSDSDMRRRQPLPWEREGTPQYYSSLQNKRQQAKKINLPANTSFKPNDDSKLDTSNTRKGEALPINTSFETNIGSSLPNGSNSGSDEETDSNNNVPVIEYEYLEGEGYISSSQPHEVRSLHNVTVDYSEGSVHLNDENTSSSFPSSDIPVVSQGSWLQFSLKRTQVVKDLIITSLKQSTTGNGGRQCSRIQLQDLIRMIRSAEMNINLLNDVRIRALEDLEKFLSEKKSLQGEINTLEMKLAETVARLKVATEEKIHVELLEDQLEKLRIELSSREELEQDMNNVVSSSQFDIVSSFSQEIDSLRSENMTLQDELQALKAELSHITGTEQRVQTLEDERSLLQSSFRELECKLAASHEDVLKISSLKSERKSLYEKVEDIQTLLDKATEQAEQAIEALKQNQELLKKVDWLEESVSKPNYKLSSEKIQQHTELMQQNIELLDNRLQNSDEATHYYIKLCQDSMKEFQDTLNALKEESKKRQEHGSVRDKPSEFWSNLLLLVDGWFLEKKISVDQVKLLREMIWNRERSISDSYMSMQGKSEREIISTFLRLTSPTTGERLHIIHIAAEMAPVAKVGGLGDVVTGLSKALHRKGHLVEIVLPKYDCMQYETIQDLKVLDMPVESYFDRQLFKNKIWVGTVEGLPVYFIEPLHPSKFFWRNQFYGESDDFKRFSYFSRAALELILQAGKKPDIIHCHDWQTAFVAPLYWDLYVPKELNSARICFTCHNFEYQGSAPASELASCGLDVHQLNRPDRMQDHSANGRVNPVKGAVVFSNIVTTVSPTYAQEVRGSEGGRGLQDTINAYSKKFVGILNGIDTDAWNPATDPFLKVQYHSNDIDGKAENKEALRRYLKLSSANSRQPLVACITRLVPQKGVHIIKHAIYRTLELGGQFVLLGSSPVPEIQREFEEICDHFKTHEHARLILKYDEALSHLIYAASDMLIIPSIFEPCGLTQMIAMRYGSVPIVRKTGGLNDSVFDFDDNTIPAHYRNGYTFLKANEQGFNNALKRAFNHYMNDADSWKQLVQKVMNLDFSWDSSAPLYEELYHMSIARARSRD</sequence>
<comment type="similarity">
    <text evidence="3">Belongs to the glycosyltransferase 1 family. Bacterial/plant glycogen synthase subfamily.</text>
</comment>
<evidence type="ECO:0000256" key="4">
    <source>
        <dbReference type="ARBA" id="ARBA00012588"/>
    </source>
</evidence>
<evidence type="ECO:0000256" key="2">
    <source>
        <dbReference type="ARBA" id="ARBA00004727"/>
    </source>
</evidence>
<dbReference type="HAMAP" id="MF_00484">
    <property type="entry name" value="Glycogen_synth"/>
    <property type="match status" value="1"/>
</dbReference>
<feature type="compositionally biased region" description="Polar residues" evidence="10">
    <location>
        <begin position="25"/>
        <end position="34"/>
    </location>
</feature>
<keyword evidence="7" id="KW-0750">Starch biosynthesis</keyword>
<dbReference type="PANTHER" id="PTHR46083">
    <property type="match status" value="1"/>
</dbReference>
<dbReference type="EMBL" id="PNBA02000008">
    <property type="protein sequence ID" value="KAG6416693.1"/>
    <property type="molecule type" value="Genomic_DNA"/>
</dbReference>
<dbReference type="PANTHER" id="PTHR46083:SF2">
    <property type="entry name" value="STARCH SYNTHASE 4, CHLOROPLASTIC_AMYLOPLASTIC-RELATED"/>
    <property type="match status" value="1"/>
</dbReference>
<dbReference type="InterPro" id="IPR011835">
    <property type="entry name" value="GS/SS"/>
</dbReference>
<reference evidence="13" key="1">
    <citation type="submission" date="2018-01" db="EMBL/GenBank/DDBJ databases">
        <authorList>
            <person name="Mao J.F."/>
        </authorList>
    </citation>
    <scope>NUCLEOTIDE SEQUENCE</scope>
    <source>
        <strain evidence="13">Huo1</strain>
        <tissue evidence="13">Leaf</tissue>
    </source>
</reference>
<dbReference type="EC" id="2.4.1.21" evidence="4"/>
<dbReference type="SUPFAM" id="SSF53756">
    <property type="entry name" value="UDP-Glycosyltransferase/glycogen phosphorylase"/>
    <property type="match status" value="1"/>
</dbReference>
<evidence type="ECO:0000256" key="6">
    <source>
        <dbReference type="ARBA" id="ARBA00022679"/>
    </source>
</evidence>
<evidence type="ECO:0000256" key="9">
    <source>
        <dbReference type="SAM" id="Coils"/>
    </source>
</evidence>
<dbReference type="InterPro" id="IPR013534">
    <property type="entry name" value="Starch_synth_cat_dom"/>
</dbReference>
<keyword evidence="8" id="KW-0809">Transit peptide</keyword>
<evidence type="ECO:0000256" key="8">
    <source>
        <dbReference type="ARBA" id="ARBA00022946"/>
    </source>
</evidence>
<dbReference type="GO" id="GO:0019252">
    <property type="term" value="P:starch biosynthetic process"/>
    <property type="evidence" value="ECO:0007669"/>
    <property type="project" value="UniProtKB-KW"/>
</dbReference>